<dbReference type="Proteomes" id="UP001278571">
    <property type="component" value="Unassembled WGS sequence"/>
</dbReference>
<dbReference type="RefSeq" id="WP_319010506.1">
    <property type="nucleotide sequence ID" value="NZ_JAWJZF010000377.1"/>
</dbReference>
<feature type="transmembrane region" description="Helical" evidence="1">
    <location>
        <begin position="63"/>
        <end position="82"/>
    </location>
</feature>
<evidence type="ECO:0000313" key="3">
    <source>
        <dbReference type="EMBL" id="MDX2294187.1"/>
    </source>
</evidence>
<feature type="transmembrane region" description="Helical" evidence="1">
    <location>
        <begin position="20"/>
        <end position="43"/>
    </location>
</feature>
<evidence type="ECO:0000313" key="4">
    <source>
        <dbReference type="Proteomes" id="UP001278571"/>
    </source>
</evidence>
<keyword evidence="1" id="KW-1133">Transmembrane helix</keyword>
<gene>
    <name evidence="3" type="ORF">R2363_18650</name>
</gene>
<comment type="caution">
    <text evidence="3">The sequence shown here is derived from an EMBL/GenBank/DDBJ whole genome shotgun (WGS) entry which is preliminary data.</text>
</comment>
<dbReference type="InterPro" id="IPR055568">
    <property type="entry name" value="DUF7144"/>
</dbReference>
<keyword evidence="1" id="KW-0812">Transmembrane</keyword>
<dbReference type="EMBL" id="JAWJZF010000377">
    <property type="protein sequence ID" value="MDX2294187.1"/>
    <property type="molecule type" value="Genomic_DNA"/>
</dbReference>
<sequence>MTTPTSAPGRHDATHTSGWLVFAAVIMIFSGIMAALGGISAIAEDDVFVATRNYVYQINLTGWGWIHLILGIVIALTGAALFTGATWARVVGVGLAGLSMIANFMWLPYTPWWALLIIAIDALIIWGLCVAPKPTRA</sequence>
<accession>A0ABU4K8V5</accession>
<keyword evidence="1" id="KW-0472">Membrane</keyword>
<protein>
    <recommendedName>
        <fullName evidence="2">DUF7144 domain-containing protein</fullName>
    </recommendedName>
</protein>
<dbReference type="Pfam" id="PF23636">
    <property type="entry name" value="DUF7144"/>
    <property type="match status" value="1"/>
</dbReference>
<feature type="domain" description="DUF7144" evidence="2">
    <location>
        <begin position="19"/>
        <end position="131"/>
    </location>
</feature>
<organism evidence="3 4">
    <name type="scientific">Streptomyces roseolus</name>
    <dbReference type="NCBI Taxonomy" id="67358"/>
    <lineage>
        <taxon>Bacteria</taxon>
        <taxon>Bacillati</taxon>
        <taxon>Actinomycetota</taxon>
        <taxon>Actinomycetes</taxon>
        <taxon>Kitasatosporales</taxon>
        <taxon>Streptomycetaceae</taxon>
        <taxon>Streptomyces</taxon>
    </lineage>
</organism>
<feature type="transmembrane region" description="Helical" evidence="1">
    <location>
        <begin position="112"/>
        <end position="131"/>
    </location>
</feature>
<proteinExistence type="predicted"/>
<evidence type="ECO:0000256" key="1">
    <source>
        <dbReference type="SAM" id="Phobius"/>
    </source>
</evidence>
<evidence type="ECO:0000259" key="2">
    <source>
        <dbReference type="Pfam" id="PF23636"/>
    </source>
</evidence>
<name>A0ABU4K8V5_9ACTN</name>
<keyword evidence="4" id="KW-1185">Reference proteome</keyword>
<reference evidence="3 4" key="1">
    <citation type="submission" date="2023-10" db="EMBL/GenBank/DDBJ databases">
        <authorList>
            <person name="Wang X.X."/>
        </authorList>
    </citation>
    <scope>NUCLEOTIDE SEQUENCE [LARGE SCALE GENOMIC DNA]</scope>
    <source>
        <strain evidence="3 4">NBRC 12816</strain>
    </source>
</reference>
<feature type="transmembrane region" description="Helical" evidence="1">
    <location>
        <begin position="87"/>
        <end position="106"/>
    </location>
</feature>